<dbReference type="GO" id="GO:0005524">
    <property type="term" value="F:ATP binding"/>
    <property type="evidence" value="ECO:0007669"/>
    <property type="project" value="UniProtKB-KW"/>
</dbReference>
<dbReference type="Pfam" id="PF00005">
    <property type="entry name" value="ABC_tran"/>
    <property type="match status" value="1"/>
</dbReference>
<proteinExistence type="predicted"/>
<dbReference type="CDD" id="cd03257">
    <property type="entry name" value="ABC_NikE_OppD_transporters"/>
    <property type="match status" value="1"/>
</dbReference>
<dbReference type="PANTHER" id="PTHR43776:SF8">
    <property type="entry name" value="ABC TRANSPORTER, ATP-BINDING PROTEIN"/>
    <property type="match status" value="1"/>
</dbReference>
<evidence type="ECO:0000259" key="4">
    <source>
        <dbReference type="PROSITE" id="PS50893"/>
    </source>
</evidence>
<dbReference type="EMBL" id="JRMP02000005">
    <property type="protein sequence ID" value="TLD94773.1"/>
    <property type="molecule type" value="Genomic_DNA"/>
</dbReference>
<dbReference type="Proteomes" id="UP000029714">
    <property type="component" value="Unassembled WGS sequence"/>
</dbReference>
<keyword evidence="7" id="KW-1185">Reference proteome</keyword>
<dbReference type="InterPro" id="IPR003439">
    <property type="entry name" value="ABC_transporter-like_ATP-bd"/>
</dbReference>
<dbReference type="RefSeq" id="WP_052062418.1">
    <property type="nucleotide sequence ID" value="NZ_JRMP02000005.1"/>
</dbReference>
<protein>
    <submittedName>
        <fullName evidence="6">ABC transporter ATP-binding protein</fullName>
    </submittedName>
    <submittedName>
        <fullName evidence="5">ATP-binding cassette domain-containing protein</fullName>
    </submittedName>
</protein>
<dbReference type="GO" id="GO:0016887">
    <property type="term" value="F:ATP hydrolysis activity"/>
    <property type="evidence" value="ECO:0007669"/>
    <property type="project" value="InterPro"/>
</dbReference>
<keyword evidence="3 6" id="KW-0067">ATP-binding</keyword>
<dbReference type="OrthoDB" id="9814623at2"/>
<feature type="domain" description="ABC transporter" evidence="4">
    <location>
        <begin position="2"/>
        <end position="226"/>
    </location>
</feature>
<keyword evidence="1" id="KW-0813">Transport</keyword>
<dbReference type="InterPro" id="IPR017871">
    <property type="entry name" value="ABC_transporter-like_CS"/>
</dbReference>
<evidence type="ECO:0000256" key="3">
    <source>
        <dbReference type="ARBA" id="ARBA00022840"/>
    </source>
</evidence>
<dbReference type="AlphaFoldDB" id="A0A347VPG6"/>
<accession>A0A347VPG6</accession>
<dbReference type="InterPro" id="IPR003593">
    <property type="entry name" value="AAA+_ATPase"/>
</dbReference>
<evidence type="ECO:0000313" key="5">
    <source>
        <dbReference type="EMBL" id="MWV70573.1"/>
    </source>
</evidence>
<dbReference type="PROSITE" id="PS50893">
    <property type="entry name" value="ABC_TRANSPORTER_2"/>
    <property type="match status" value="1"/>
</dbReference>
<sequence>MLRVENLTFYYKKYRIYKVEKIKILDNISFELKNNEFVALVGESGSGKSTLAKILARLIKIDSKSAKIYLQNRHINDFKPKDFYRICTILLQDSINSLNPNLNILQNLSEVSFLLDSINDNLIIEKLEKVQLDKNILFKLPSMISGGEAQRVCIAKALLTNAKIFILDEITSNLDYINQREIMQIFTQIKKQNTDTSILFITHDLDLAKEFCDRILILQNSEIKPN</sequence>
<dbReference type="PROSITE" id="PS00211">
    <property type="entry name" value="ABC_TRANSPORTER_1"/>
    <property type="match status" value="1"/>
</dbReference>
<reference evidence="6 7" key="1">
    <citation type="journal article" date="2014" name="Genome Announc.">
        <title>Draft genome sequences of eight enterohepatic helicobacter species isolated from both laboratory and wild rodents.</title>
        <authorList>
            <person name="Sheh A."/>
            <person name="Shen Z."/>
            <person name="Fox J.G."/>
        </authorList>
    </citation>
    <scope>NUCLEOTIDE SEQUENCE [LARGE SCALE GENOMIC DNA]</scope>
    <source>
        <strain evidence="6 7">MIT 97-6194</strain>
    </source>
</reference>
<reference evidence="5 8" key="4">
    <citation type="submission" date="2019-12" db="EMBL/GenBank/DDBJ databases">
        <title>Multi-Generational Helicobacter saguini Isolates.</title>
        <authorList>
            <person name="Mannion A."/>
            <person name="Shen Z."/>
            <person name="Fox J.G."/>
        </authorList>
    </citation>
    <scope>NUCLEOTIDE SEQUENCE [LARGE SCALE GENOMIC DNA]</scope>
    <source>
        <strain evidence="5">16-048</strain>
        <strain evidence="8">16-048 (F4)</strain>
    </source>
</reference>
<dbReference type="InterPro" id="IPR027417">
    <property type="entry name" value="P-loop_NTPase"/>
</dbReference>
<reference evidence="6" key="3">
    <citation type="submission" date="2018-04" db="EMBL/GenBank/DDBJ databases">
        <authorList>
            <person name="Sheh A."/>
            <person name="Shen Z."/>
            <person name="Mannion A.J."/>
            <person name="Fox J.G."/>
        </authorList>
    </citation>
    <scope>NUCLEOTIDE SEQUENCE</scope>
    <source>
        <strain evidence="6">MIT 97-6194</strain>
    </source>
</reference>
<reference evidence="6 7" key="2">
    <citation type="journal article" date="2016" name="Infect. Immun.">
        <title>Helicobacter saguini, a Novel Helicobacter Isolated from Cotton-Top Tamarins with Ulcerative Colitis, Has Proinflammatory Properties and Induces Typhlocolitis and Dysplasia in Gnotobiotic IL-10-/- Mice.</title>
        <authorList>
            <person name="Shen Z."/>
            <person name="Mannion A."/>
            <person name="Whary M.T."/>
            <person name="Muthupalani S."/>
            <person name="Sheh A."/>
            <person name="Feng Y."/>
            <person name="Gong G."/>
            <person name="Vandamme P."/>
            <person name="Holcombe H.R."/>
            <person name="Paster B.J."/>
            <person name="Fox J.G."/>
        </authorList>
    </citation>
    <scope>NUCLEOTIDE SEQUENCE [LARGE SCALE GENOMIC DNA]</scope>
    <source>
        <strain evidence="6 7">MIT 97-6194</strain>
    </source>
</reference>
<dbReference type="Proteomes" id="UP000477070">
    <property type="component" value="Unassembled WGS sequence"/>
</dbReference>
<dbReference type="Gene3D" id="3.40.50.300">
    <property type="entry name" value="P-loop containing nucleotide triphosphate hydrolases"/>
    <property type="match status" value="1"/>
</dbReference>
<evidence type="ECO:0000256" key="1">
    <source>
        <dbReference type="ARBA" id="ARBA00022448"/>
    </source>
</evidence>
<dbReference type="InterPro" id="IPR050319">
    <property type="entry name" value="ABC_transp_ATP-bind"/>
</dbReference>
<dbReference type="GO" id="GO:0055085">
    <property type="term" value="P:transmembrane transport"/>
    <property type="evidence" value="ECO:0007669"/>
    <property type="project" value="UniProtKB-ARBA"/>
</dbReference>
<dbReference type="PANTHER" id="PTHR43776">
    <property type="entry name" value="TRANSPORT ATP-BINDING PROTEIN"/>
    <property type="match status" value="1"/>
</dbReference>
<keyword evidence="2" id="KW-0547">Nucleotide-binding</keyword>
<evidence type="ECO:0000313" key="8">
    <source>
        <dbReference type="Proteomes" id="UP000477070"/>
    </source>
</evidence>
<evidence type="ECO:0000313" key="6">
    <source>
        <dbReference type="EMBL" id="TLD94773.1"/>
    </source>
</evidence>
<comment type="caution">
    <text evidence="6">The sequence shown here is derived from an EMBL/GenBank/DDBJ whole genome shotgun (WGS) entry which is preliminary data.</text>
</comment>
<organism evidence="6 7">
    <name type="scientific">Helicobacter saguini</name>
    <dbReference type="NCBI Taxonomy" id="1548018"/>
    <lineage>
        <taxon>Bacteria</taxon>
        <taxon>Pseudomonadati</taxon>
        <taxon>Campylobacterota</taxon>
        <taxon>Epsilonproteobacteria</taxon>
        <taxon>Campylobacterales</taxon>
        <taxon>Helicobacteraceae</taxon>
        <taxon>Helicobacter</taxon>
    </lineage>
</organism>
<gene>
    <name evidence="5" type="ORF">DCO61_11380</name>
    <name evidence="6" type="ORF">LS64_004515</name>
</gene>
<dbReference type="EMBL" id="QBIU01000002">
    <property type="protein sequence ID" value="MWV70573.1"/>
    <property type="molecule type" value="Genomic_DNA"/>
</dbReference>
<dbReference type="SUPFAM" id="SSF52540">
    <property type="entry name" value="P-loop containing nucleoside triphosphate hydrolases"/>
    <property type="match status" value="1"/>
</dbReference>
<evidence type="ECO:0000313" key="7">
    <source>
        <dbReference type="Proteomes" id="UP000029714"/>
    </source>
</evidence>
<evidence type="ECO:0000256" key="2">
    <source>
        <dbReference type="ARBA" id="ARBA00022741"/>
    </source>
</evidence>
<name>A0A347VPG6_9HELI</name>
<dbReference type="SMART" id="SM00382">
    <property type="entry name" value="AAA"/>
    <property type="match status" value="1"/>
</dbReference>